<reference evidence="2" key="1">
    <citation type="submission" date="2020-02" db="EMBL/GenBank/DDBJ databases">
        <authorList>
            <person name="Meier V. D."/>
        </authorList>
    </citation>
    <scope>NUCLEOTIDE SEQUENCE</scope>
    <source>
        <strain evidence="2">AVDCRST_MAG05</strain>
    </source>
</reference>
<dbReference type="EMBL" id="CADCVM010000501">
    <property type="protein sequence ID" value="CAA9533438.1"/>
    <property type="molecule type" value="Genomic_DNA"/>
</dbReference>
<organism evidence="2">
    <name type="scientific">uncultured Rubrobacteraceae bacterium</name>
    <dbReference type="NCBI Taxonomy" id="349277"/>
    <lineage>
        <taxon>Bacteria</taxon>
        <taxon>Bacillati</taxon>
        <taxon>Actinomycetota</taxon>
        <taxon>Rubrobacteria</taxon>
        <taxon>Rubrobacterales</taxon>
        <taxon>Rubrobacteraceae</taxon>
        <taxon>environmental samples</taxon>
    </lineage>
</organism>
<evidence type="ECO:0000256" key="1">
    <source>
        <dbReference type="SAM" id="MobiDB-lite"/>
    </source>
</evidence>
<protein>
    <submittedName>
        <fullName evidence="2">Uncharacterized protein</fullName>
    </submittedName>
</protein>
<gene>
    <name evidence="2" type="ORF">AVDCRST_MAG05-4632</name>
</gene>
<proteinExistence type="predicted"/>
<sequence length="81" mass="8101">AGSTQGVGARRGFEEWSRKDAPAARPGPGQAPSAAWAAPGGRPRGARALGAARGPLPRRARPGGGAREAPRGVRGGRAGRL</sequence>
<accession>A0A6J4TW13</accession>
<name>A0A6J4TW13_9ACTN</name>
<feature type="non-terminal residue" evidence="2">
    <location>
        <position position="81"/>
    </location>
</feature>
<feature type="non-terminal residue" evidence="2">
    <location>
        <position position="1"/>
    </location>
</feature>
<feature type="region of interest" description="Disordered" evidence="1">
    <location>
        <begin position="1"/>
        <end position="81"/>
    </location>
</feature>
<dbReference type="AlphaFoldDB" id="A0A6J4TW13"/>
<feature type="compositionally biased region" description="Basic and acidic residues" evidence="1">
    <location>
        <begin position="11"/>
        <end position="22"/>
    </location>
</feature>
<feature type="compositionally biased region" description="Low complexity" evidence="1">
    <location>
        <begin position="23"/>
        <end position="55"/>
    </location>
</feature>
<evidence type="ECO:0000313" key="2">
    <source>
        <dbReference type="EMBL" id="CAA9533438.1"/>
    </source>
</evidence>